<dbReference type="GO" id="GO:0045504">
    <property type="term" value="F:dynein heavy chain binding"/>
    <property type="evidence" value="ECO:0007669"/>
    <property type="project" value="TreeGrafter"/>
</dbReference>
<protein>
    <recommendedName>
        <fullName evidence="15">Dynein intermediate chain 3, ciliary</fullName>
    </recommendedName>
</protein>
<dbReference type="InterPro" id="IPR036322">
    <property type="entry name" value="WD40_repeat_dom_sf"/>
</dbReference>
<evidence type="ECO:0000256" key="8">
    <source>
        <dbReference type="ARBA" id="ARBA00023069"/>
    </source>
</evidence>
<evidence type="ECO:0000313" key="13">
    <source>
        <dbReference type="EMBL" id="CAB3386532.1"/>
    </source>
</evidence>
<dbReference type="GO" id="GO:0036157">
    <property type="term" value="C:outer dynein arm"/>
    <property type="evidence" value="ECO:0007669"/>
    <property type="project" value="TreeGrafter"/>
</dbReference>
<comment type="subcellular location">
    <subcellularLocation>
        <location evidence="1">Cytoplasm</location>
        <location evidence="1">Cytoskeleton</location>
        <location evidence="1">Cilium axoneme</location>
    </subcellularLocation>
</comment>
<evidence type="ECO:0000256" key="11">
    <source>
        <dbReference type="ARBA" id="ARBA00023273"/>
    </source>
</evidence>
<evidence type="ECO:0000256" key="6">
    <source>
        <dbReference type="ARBA" id="ARBA00022737"/>
    </source>
</evidence>
<dbReference type="AlphaFoldDB" id="A0A8S1E8H0"/>
<keyword evidence="14" id="KW-1185">Reference proteome</keyword>
<dbReference type="InterPro" id="IPR001680">
    <property type="entry name" value="WD40_rpt"/>
</dbReference>
<dbReference type="PANTHER" id="PTHR12442:SF7">
    <property type="entry name" value="DYNEIN AXONEMAL INTERMEDIATE CHAIN 2"/>
    <property type="match status" value="1"/>
</dbReference>
<dbReference type="Proteomes" id="UP000494165">
    <property type="component" value="Unassembled WGS sequence"/>
</dbReference>
<name>A0A8S1E8H0_9INSE</name>
<dbReference type="SMART" id="SM00320">
    <property type="entry name" value="WD40"/>
    <property type="match status" value="4"/>
</dbReference>
<keyword evidence="10" id="KW-0206">Cytoskeleton</keyword>
<dbReference type="InterPro" id="IPR015943">
    <property type="entry name" value="WD40/YVTN_repeat-like_dom_sf"/>
</dbReference>
<evidence type="ECO:0000256" key="5">
    <source>
        <dbReference type="ARBA" id="ARBA00022701"/>
    </source>
</evidence>
<evidence type="ECO:0000313" key="14">
    <source>
        <dbReference type="Proteomes" id="UP000494165"/>
    </source>
</evidence>
<feature type="region of interest" description="Disordered" evidence="12">
    <location>
        <begin position="569"/>
        <end position="590"/>
    </location>
</feature>
<evidence type="ECO:0000256" key="4">
    <source>
        <dbReference type="ARBA" id="ARBA00022574"/>
    </source>
</evidence>
<dbReference type="GO" id="GO:0005874">
    <property type="term" value="C:microtubule"/>
    <property type="evidence" value="ECO:0007669"/>
    <property type="project" value="UniProtKB-KW"/>
</dbReference>
<dbReference type="OrthoDB" id="366230at2759"/>
<evidence type="ECO:0000256" key="10">
    <source>
        <dbReference type="ARBA" id="ARBA00023212"/>
    </source>
</evidence>
<dbReference type="SUPFAM" id="SSF50978">
    <property type="entry name" value="WD40 repeat-like"/>
    <property type="match status" value="1"/>
</dbReference>
<dbReference type="InterPro" id="IPR050687">
    <property type="entry name" value="Dynein_IC"/>
</dbReference>
<keyword evidence="7" id="KW-0243">Dynein</keyword>
<reference evidence="13 14" key="1">
    <citation type="submission" date="2020-04" db="EMBL/GenBank/DDBJ databases">
        <authorList>
            <person name="Alioto T."/>
            <person name="Alioto T."/>
            <person name="Gomez Garrido J."/>
        </authorList>
    </citation>
    <scope>NUCLEOTIDE SEQUENCE [LARGE SCALE GENOMIC DNA]</scope>
</reference>
<keyword evidence="6" id="KW-0677">Repeat</keyword>
<keyword evidence="9" id="KW-0505">Motor protein</keyword>
<dbReference type="Gene3D" id="2.130.10.10">
    <property type="entry name" value="YVTN repeat-like/Quinoprotein amine dehydrogenase"/>
    <property type="match status" value="2"/>
</dbReference>
<comment type="caution">
    <text evidence="13">The sequence shown here is derived from an EMBL/GenBank/DDBJ whole genome shotgun (WGS) entry which is preliminary data.</text>
</comment>
<evidence type="ECO:0000256" key="1">
    <source>
        <dbReference type="ARBA" id="ARBA00004430"/>
    </source>
</evidence>
<proteinExistence type="inferred from homology"/>
<accession>A0A8S1E8H0</accession>
<evidence type="ECO:0000256" key="9">
    <source>
        <dbReference type="ARBA" id="ARBA00023175"/>
    </source>
</evidence>
<dbReference type="GO" id="GO:0045503">
    <property type="term" value="F:dynein light chain binding"/>
    <property type="evidence" value="ECO:0007669"/>
    <property type="project" value="TreeGrafter"/>
</dbReference>
<dbReference type="FunFam" id="2.130.10.10:FF:000584">
    <property type="entry name" value="Dynein intermediate chain 2"/>
    <property type="match status" value="1"/>
</dbReference>
<sequence length="590" mass="67430">MDQLQYIYSKRRKEFGKKCCFKRNKTSLLVSIPANAEYFKSHYILTNPVDTETQTMGGDYSECDQVNTARPEFEERGMNHFEGGWPKDLNAADPEQTLRFRKKIEKDEKYIHTILQLSHAVEHCILQNNALDIYETYFEPDDSCMQAEPLSARGLNVFQDPCQLKRPVHHISWAPDGGTRIAVSHCSLIFQQATQVDLSSQTYIWHIEKPNNPDLTLRPPSPIVCLEYNQKDPNILISGFYDGRVACWDTRKGPEPVEMSPLEPSHRDPVHKTLWMNSKTGTEFFSASSDGQIMWWDTRKLSEPSEVLILDPIKGQEQSLNRALGAISLEYEHTIPTRFMVGTEMGVVFNCNRKGKTPPEKIVCQYNAHLGSVNALQRNPAFVKNFLSIGDWSAKIWSEDVRESCIISTGYGPWQLTDGCWSPTKFSVFYTTREDGCLDAWDLLQQRHKSVLNVKVCDVPLRSIRMQEQGQMVAIGGDNGTTYLYQVSDQLVVPQKNDKPMFTEMLDRETRREKIVEARKREKRVKGKVKGDENRHGSQTKAQETLTFEEIKEDAQICEAERHFLEAVQSEEQKKAAAAAPEESSEEASK</sequence>
<keyword evidence="5" id="KW-0493">Microtubule</keyword>
<evidence type="ECO:0008006" key="15">
    <source>
        <dbReference type="Google" id="ProtNLM"/>
    </source>
</evidence>
<dbReference type="GO" id="GO:0003341">
    <property type="term" value="P:cilium movement"/>
    <property type="evidence" value="ECO:0007669"/>
    <property type="project" value="TreeGrafter"/>
</dbReference>
<dbReference type="GO" id="GO:0036158">
    <property type="term" value="P:outer dynein arm assembly"/>
    <property type="evidence" value="ECO:0007669"/>
    <property type="project" value="TreeGrafter"/>
</dbReference>
<organism evidence="13 14">
    <name type="scientific">Cloeon dipterum</name>
    <dbReference type="NCBI Taxonomy" id="197152"/>
    <lineage>
        <taxon>Eukaryota</taxon>
        <taxon>Metazoa</taxon>
        <taxon>Ecdysozoa</taxon>
        <taxon>Arthropoda</taxon>
        <taxon>Hexapoda</taxon>
        <taxon>Insecta</taxon>
        <taxon>Pterygota</taxon>
        <taxon>Palaeoptera</taxon>
        <taxon>Ephemeroptera</taxon>
        <taxon>Pisciforma</taxon>
        <taxon>Baetidae</taxon>
        <taxon>Cloeon</taxon>
    </lineage>
</organism>
<keyword evidence="8" id="KW-0969">Cilium</keyword>
<keyword evidence="3" id="KW-0963">Cytoplasm</keyword>
<dbReference type="PANTHER" id="PTHR12442">
    <property type="entry name" value="DYNEIN INTERMEDIATE CHAIN"/>
    <property type="match status" value="1"/>
</dbReference>
<gene>
    <name evidence="13" type="ORF">CLODIP_2_CD15031</name>
</gene>
<keyword evidence="11" id="KW-0966">Cell projection</keyword>
<keyword evidence="4" id="KW-0853">WD repeat</keyword>
<evidence type="ECO:0000256" key="12">
    <source>
        <dbReference type="SAM" id="MobiDB-lite"/>
    </source>
</evidence>
<evidence type="ECO:0000256" key="3">
    <source>
        <dbReference type="ARBA" id="ARBA00022490"/>
    </source>
</evidence>
<evidence type="ECO:0000256" key="7">
    <source>
        <dbReference type="ARBA" id="ARBA00023017"/>
    </source>
</evidence>
<comment type="similarity">
    <text evidence="2">Belongs to the dynein intermediate chain family.</text>
</comment>
<feature type="region of interest" description="Disordered" evidence="12">
    <location>
        <begin position="521"/>
        <end position="546"/>
    </location>
</feature>
<evidence type="ECO:0000256" key="2">
    <source>
        <dbReference type="ARBA" id="ARBA00011059"/>
    </source>
</evidence>
<dbReference type="EMBL" id="CADEPI010000490">
    <property type="protein sequence ID" value="CAB3386532.1"/>
    <property type="molecule type" value="Genomic_DNA"/>
</dbReference>
<feature type="compositionally biased region" description="Polar residues" evidence="12">
    <location>
        <begin position="537"/>
        <end position="546"/>
    </location>
</feature>